<evidence type="ECO:0000256" key="5">
    <source>
        <dbReference type="ARBA" id="ARBA00022759"/>
    </source>
</evidence>
<dbReference type="Gene3D" id="3.30.70.270">
    <property type="match status" value="1"/>
</dbReference>
<dbReference type="InterPro" id="IPR041373">
    <property type="entry name" value="RT_RNaseH"/>
</dbReference>
<dbReference type="Gene3D" id="3.10.10.10">
    <property type="entry name" value="HIV Type 1 Reverse Transcriptase, subunit A, domain 1"/>
    <property type="match status" value="1"/>
</dbReference>
<sequence>MLKDNIIEPSTSEFNSPVLLVPKKSSSGEKKWRLVIDFRKINSKLIGDKFPLPRIDDILDQLGRSKWFSVIDLISGFHQISLEEESRNITSFSTDSGSYRFTRLPFGLSISPNSFSRMMSIAFSGITPDRAFLYMDDLIVLGCSVNHHLENLKKVFQTCRKYNPKLNPETCQFFRKYVTYLGHKITDNGILPDESKYDVIYKYPVPDSPEAVKRKKAIFIWTKECQDSFEKLTQTLISPQILQYPDFTKTFIVTTDASKVACGAVLSQNFNGQDLPISYASRSFTKGEANKSTIEKELTAIHWAVNHFRPYLWNQSFLIRSDHRPLVYLFSMKDPSSKLTRMRLSLEEFNFTVEYIKGNKNTGADALSRIDIDKLKQIQQHVAQVNVTTRSMTEKQQPKVERREELLAPVPALRVYESLTNNEVIKLPILKFDIKSELPRIMNSLANNYGFNKVKLFLNDDIFSKCTINEFKKMGQEILKYVTIVLCKVPKLITDNNEKQLLLKMFHDDALIGGHCGQKRLLKKLKSEYVWKHMSRDVTNYAKHCSKCQINKVKTRHCEPMIITPTPQC</sequence>
<keyword evidence="10" id="KW-1185">Reference proteome</keyword>
<dbReference type="EMBL" id="JASPKY010000192">
    <property type="protein sequence ID" value="KAK9722049.1"/>
    <property type="molecule type" value="Genomic_DNA"/>
</dbReference>
<keyword evidence="3" id="KW-0548">Nucleotidyltransferase</keyword>
<dbReference type="Proteomes" id="UP001458880">
    <property type="component" value="Unassembled WGS sequence"/>
</dbReference>
<feature type="domain" description="Reverse transcriptase" evidence="8">
    <location>
        <begin position="2"/>
        <end position="185"/>
    </location>
</feature>
<evidence type="ECO:0000313" key="10">
    <source>
        <dbReference type="Proteomes" id="UP001458880"/>
    </source>
</evidence>
<dbReference type="Gene3D" id="3.10.20.370">
    <property type="match status" value="1"/>
</dbReference>
<keyword evidence="2" id="KW-0808">Transferase</keyword>
<gene>
    <name evidence="9" type="ORF">QE152_g19873</name>
</gene>
<dbReference type="GO" id="GO:0003964">
    <property type="term" value="F:RNA-directed DNA polymerase activity"/>
    <property type="evidence" value="ECO:0007669"/>
    <property type="project" value="UniProtKB-KW"/>
</dbReference>
<dbReference type="InterPro" id="IPR043128">
    <property type="entry name" value="Rev_trsase/Diguanyl_cyclase"/>
</dbReference>
<keyword evidence="5" id="KW-0255">Endonuclease</keyword>
<dbReference type="CDD" id="cd09274">
    <property type="entry name" value="RNase_HI_RT_Ty3"/>
    <property type="match status" value="1"/>
</dbReference>
<evidence type="ECO:0000256" key="2">
    <source>
        <dbReference type="ARBA" id="ARBA00022679"/>
    </source>
</evidence>
<evidence type="ECO:0000259" key="8">
    <source>
        <dbReference type="PROSITE" id="PS50878"/>
    </source>
</evidence>
<dbReference type="Pfam" id="PF17921">
    <property type="entry name" value="Integrase_H2C2"/>
    <property type="match status" value="1"/>
</dbReference>
<reference evidence="9 10" key="1">
    <citation type="journal article" date="2024" name="BMC Genomics">
        <title>De novo assembly and annotation of Popillia japonica's genome with initial clues to its potential as an invasive pest.</title>
        <authorList>
            <person name="Cucini C."/>
            <person name="Boschi S."/>
            <person name="Funari R."/>
            <person name="Cardaioli E."/>
            <person name="Iannotti N."/>
            <person name="Marturano G."/>
            <person name="Paoli F."/>
            <person name="Bruttini M."/>
            <person name="Carapelli A."/>
            <person name="Frati F."/>
            <person name="Nardi F."/>
        </authorList>
    </citation>
    <scope>NUCLEOTIDE SEQUENCE [LARGE SCALE GENOMIC DNA]</scope>
    <source>
        <strain evidence="9">DMR45628</strain>
    </source>
</reference>
<evidence type="ECO:0000256" key="4">
    <source>
        <dbReference type="ARBA" id="ARBA00022722"/>
    </source>
</evidence>
<dbReference type="InterPro" id="IPR043502">
    <property type="entry name" value="DNA/RNA_pol_sf"/>
</dbReference>
<keyword evidence="7" id="KW-0695">RNA-directed DNA polymerase</keyword>
<protein>
    <recommendedName>
        <fullName evidence="1">RNA-directed DNA polymerase</fullName>
        <ecNumber evidence="1">2.7.7.49</ecNumber>
    </recommendedName>
</protein>
<dbReference type="PROSITE" id="PS50878">
    <property type="entry name" value="RT_POL"/>
    <property type="match status" value="1"/>
</dbReference>
<dbReference type="GO" id="GO:0004519">
    <property type="term" value="F:endonuclease activity"/>
    <property type="evidence" value="ECO:0007669"/>
    <property type="project" value="UniProtKB-KW"/>
</dbReference>
<dbReference type="SUPFAM" id="SSF56672">
    <property type="entry name" value="DNA/RNA polymerases"/>
    <property type="match status" value="1"/>
</dbReference>
<dbReference type="Gene3D" id="1.10.340.70">
    <property type="match status" value="1"/>
</dbReference>
<dbReference type="CDD" id="cd01647">
    <property type="entry name" value="RT_LTR"/>
    <property type="match status" value="1"/>
</dbReference>
<name>A0AAW1KPU0_POPJA</name>
<evidence type="ECO:0000256" key="7">
    <source>
        <dbReference type="ARBA" id="ARBA00022918"/>
    </source>
</evidence>
<dbReference type="InterPro" id="IPR050951">
    <property type="entry name" value="Retrovirus_Pol_polyprotein"/>
</dbReference>
<dbReference type="Pfam" id="PF17917">
    <property type="entry name" value="RT_RNaseH"/>
    <property type="match status" value="1"/>
</dbReference>
<comment type="caution">
    <text evidence="9">The sequence shown here is derived from an EMBL/GenBank/DDBJ whole genome shotgun (WGS) entry which is preliminary data.</text>
</comment>
<keyword evidence="4" id="KW-0540">Nuclease</keyword>
<dbReference type="EC" id="2.7.7.49" evidence="1"/>
<dbReference type="Pfam" id="PF00078">
    <property type="entry name" value="RVT_1"/>
    <property type="match status" value="1"/>
</dbReference>
<evidence type="ECO:0000313" key="9">
    <source>
        <dbReference type="EMBL" id="KAK9722049.1"/>
    </source>
</evidence>
<dbReference type="AlphaFoldDB" id="A0AAW1KPU0"/>
<keyword evidence="6" id="KW-0378">Hydrolase</keyword>
<evidence type="ECO:0000256" key="1">
    <source>
        <dbReference type="ARBA" id="ARBA00012493"/>
    </source>
</evidence>
<dbReference type="InterPro" id="IPR000477">
    <property type="entry name" value="RT_dom"/>
</dbReference>
<dbReference type="InterPro" id="IPR041588">
    <property type="entry name" value="Integrase_H2C2"/>
</dbReference>
<dbReference type="PANTHER" id="PTHR37984:SF5">
    <property type="entry name" value="PROTEIN NYNRIN-LIKE"/>
    <property type="match status" value="1"/>
</dbReference>
<evidence type="ECO:0000256" key="6">
    <source>
        <dbReference type="ARBA" id="ARBA00022801"/>
    </source>
</evidence>
<proteinExistence type="predicted"/>
<evidence type="ECO:0000256" key="3">
    <source>
        <dbReference type="ARBA" id="ARBA00022695"/>
    </source>
</evidence>
<organism evidence="9 10">
    <name type="scientific">Popillia japonica</name>
    <name type="common">Japanese beetle</name>
    <dbReference type="NCBI Taxonomy" id="7064"/>
    <lineage>
        <taxon>Eukaryota</taxon>
        <taxon>Metazoa</taxon>
        <taxon>Ecdysozoa</taxon>
        <taxon>Arthropoda</taxon>
        <taxon>Hexapoda</taxon>
        <taxon>Insecta</taxon>
        <taxon>Pterygota</taxon>
        <taxon>Neoptera</taxon>
        <taxon>Endopterygota</taxon>
        <taxon>Coleoptera</taxon>
        <taxon>Polyphaga</taxon>
        <taxon>Scarabaeiformia</taxon>
        <taxon>Scarabaeidae</taxon>
        <taxon>Rutelinae</taxon>
        <taxon>Popillia</taxon>
    </lineage>
</organism>
<dbReference type="GO" id="GO:0016787">
    <property type="term" value="F:hydrolase activity"/>
    <property type="evidence" value="ECO:0007669"/>
    <property type="project" value="UniProtKB-KW"/>
</dbReference>
<dbReference type="PANTHER" id="PTHR37984">
    <property type="entry name" value="PROTEIN CBG26694"/>
    <property type="match status" value="1"/>
</dbReference>
<accession>A0AAW1KPU0</accession>
<dbReference type="FunFam" id="3.10.20.370:FF:000001">
    <property type="entry name" value="Retrovirus-related Pol polyprotein from transposon 17.6-like protein"/>
    <property type="match status" value="1"/>
</dbReference>